<dbReference type="Proteomes" id="UP000215914">
    <property type="component" value="Chromosome 5"/>
</dbReference>
<reference evidence="2" key="1">
    <citation type="journal article" date="2017" name="Nature">
        <title>The sunflower genome provides insights into oil metabolism, flowering and Asterid evolution.</title>
        <authorList>
            <person name="Badouin H."/>
            <person name="Gouzy J."/>
            <person name="Grassa C.J."/>
            <person name="Murat F."/>
            <person name="Staton S.E."/>
            <person name="Cottret L."/>
            <person name="Lelandais-Briere C."/>
            <person name="Owens G.L."/>
            <person name="Carrere S."/>
            <person name="Mayjonade B."/>
            <person name="Legrand L."/>
            <person name="Gill N."/>
            <person name="Kane N.C."/>
            <person name="Bowers J.E."/>
            <person name="Hubner S."/>
            <person name="Bellec A."/>
            <person name="Berard A."/>
            <person name="Berges H."/>
            <person name="Blanchet N."/>
            <person name="Boniface M.C."/>
            <person name="Brunel D."/>
            <person name="Catrice O."/>
            <person name="Chaidir N."/>
            <person name="Claudel C."/>
            <person name="Donnadieu C."/>
            <person name="Faraut T."/>
            <person name="Fievet G."/>
            <person name="Helmstetter N."/>
            <person name="King M."/>
            <person name="Knapp S.J."/>
            <person name="Lai Z."/>
            <person name="Le Paslier M.C."/>
            <person name="Lippi Y."/>
            <person name="Lorenzon L."/>
            <person name="Mandel J.R."/>
            <person name="Marage G."/>
            <person name="Marchand G."/>
            <person name="Marquand E."/>
            <person name="Bret-Mestries E."/>
            <person name="Morien E."/>
            <person name="Nambeesan S."/>
            <person name="Nguyen T."/>
            <person name="Pegot-Espagnet P."/>
            <person name="Pouilly N."/>
            <person name="Raftis F."/>
            <person name="Sallet E."/>
            <person name="Schiex T."/>
            <person name="Thomas J."/>
            <person name="Vandecasteele C."/>
            <person name="Vares D."/>
            <person name="Vear F."/>
            <person name="Vautrin S."/>
            <person name="Crespi M."/>
            <person name="Mangin B."/>
            <person name="Burke J.M."/>
            <person name="Salse J."/>
            <person name="Munos S."/>
            <person name="Vincourt P."/>
            <person name="Rieseberg L.H."/>
            <person name="Langlade N.B."/>
        </authorList>
    </citation>
    <scope>NUCLEOTIDE SEQUENCE [LARGE SCALE GENOMIC DNA]</scope>
    <source>
        <strain evidence="2">cv. SF193</strain>
    </source>
</reference>
<accession>A0A251UP31</accession>
<evidence type="ECO:0000313" key="1">
    <source>
        <dbReference type="EMBL" id="OTG24626.1"/>
    </source>
</evidence>
<keyword evidence="2" id="KW-1185">Reference proteome</keyword>
<dbReference type="EMBL" id="CM007894">
    <property type="protein sequence ID" value="OTG24626.1"/>
    <property type="molecule type" value="Genomic_DNA"/>
</dbReference>
<protein>
    <submittedName>
        <fullName evidence="1">Uncharacterized protein</fullName>
    </submittedName>
</protein>
<name>A0A251UP31_HELAN</name>
<dbReference type="InParanoid" id="A0A251UP31"/>
<organism evidence="1 2">
    <name type="scientific">Helianthus annuus</name>
    <name type="common">Common sunflower</name>
    <dbReference type="NCBI Taxonomy" id="4232"/>
    <lineage>
        <taxon>Eukaryota</taxon>
        <taxon>Viridiplantae</taxon>
        <taxon>Streptophyta</taxon>
        <taxon>Embryophyta</taxon>
        <taxon>Tracheophyta</taxon>
        <taxon>Spermatophyta</taxon>
        <taxon>Magnoliopsida</taxon>
        <taxon>eudicotyledons</taxon>
        <taxon>Gunneridae</taxon>
        <taxon>Pentapetalae</taxon>
        <taxon>asterids</taxon>
        <taxon>campanulids</taxon>
        <taxon>Asterales</taxon>
        <taxon>Asteraceae</taxon>
        <taxon>Asteroideae</taxon>
        <taxon>Heliantheae alliance</taxon>
        <taxon>Heliantheae</taxon>
        <taxon>Helianthus</taxon>
    </lineage>
</organism>
<evidence type="ECO:0000313" key="2">
    <source>
        <dbReference type="Proteomes" id="UP000215914"/>
    </source>
</evidence>
<dbReference type="AlphaFoldDB" id="A0A251UP31"/>
<gene>
    <name evidence="1" type="ORF">HannXRQ_Chr05g0138791</name>
</gene>
<sequence length="70" mass="8050">MILTNRLGTMSDDDKKKFELEKKAFMILTQALHRDIYHQFAYCTLLKACGICSRYGVKETLNQGRSSKSC</sequence>
<proteinExistence type="predicted"/>